<evidence type="ECO:0000313" key="2">
    <source>
        <dbReference type="Proteomes" id="UP001287059"/>
    </source>
</evidence>
<dbReference type="Proteomes" id="UP001287059">
    <property type="component" value="Unassembled WGS sequence"/>
</dbReference>
<gene>
    <name evidence="1" type="primary">dsr1</name>
    <name evidence="1" type="ORF">RFN28_25835</name>
</gene>
<dbReference type="Pfam" id="PF13289">
    <property type="entry name" value="SIR2_2"/>
    <property type="match status" value="1"/>
</dbReference>
<dbReference type="Gene3D" id="3.40.50.1220">
    <property type="entry name" value="TPP-binding domain"/>
    <property type="match status" value="1"/>
</dbReference>
<proteinExistence type="predicted"/>
<protein>
    <submittedName>
        <fullName evidence="1">Anti-phage defense-associated sirtuin Dsr1</fullName>
    </submittedName>
</protein>
<name>A0ABU4Y4I9_9HYPH</name>
<reference evidence="1 2" key="1">
    <citation type="submission" date="2023-08" db="EMBL/GenBank/DDBJ databases">
        <title>Implementing the SeqCode for naming new Mesorhizobium species isolated from Vachellia karroo root nodules.</title>
        <authorList>
            <person name="Van Lill M."/>
        </authorList>
    </citation>
    <scope>NUCLEOTIDE SEQUENCE [LARGE SCALE GENOMIC DNA]</scope>
    <source>
        <strain evidence="1 2">VK24D</strain>
    </source>
</reference>
<keyword evidence="2" id="KW-1185">Reference proteome</keyword>
<dbReference type="NCBIfam" id="NF041818">
    <property type="entry name" value="Dsr1"/>
    <property type="match status" value="1"/>
</dbReference>
<dbReference type="SUPFAM" id="SSF52467">
    <property type="entry name" value="DHS-like NAD/FAD-binding domain"/>
    <property type="match status" value="1"/>
</dbReference>
<evidence type="ECO:0000313" key="1">
    <source>
        <dbReference type="EMBL" id="MDX8481858.1"/>
    </source>
</evidence>
<sequence length="1254" mass="144302">MQFVKNGPDIPEHLIQKHEESRVIFFCGAGISYPAGLPGFRGLVQKLYAGLGADPDNLERAAFAEGRYDTAIGLLESRFAGGRKPVREQLARVLTPDLTNRPHATRTHEALLTLSRSRKGQHRLVTTNFDRLFEKVIAERGIDAPRFTAPFLPVPKNRWNGLVYLHGLLPESPTEEDLNRLVVSSGDFGLAYLNERWAARFVAELFRGYTVCFIGYSINDPVLRYMMDALAADRLMGEAPTEAFAFGSYKKEKRRAAEQEWKSKNVTPILYPETKEHTYLHKTLRVWAETYRDGGRGKEAIVTRYAMTVPTGSTAQDDFVGRMLWALSDETGLPARRFAEFDPVPPLEWLEVLADRRFGYQDLPRFRVQPNAEKDEKLTFSLAMRPSPYTHAPWMAPALHYGLAGQWDDVMEQIARWLARHLDDPKLLLWLATRGGQLHPRFLTIVSTSIAERQKNGQPLSSPMQRLWRVALAGRLRPSGHDHADLYRWMADFVRDGLSPSLRWRLRQALTPYAEISEPFRYSLEESDGEEEDNTAYERRVSDLVRWEIVLATKYVHSALKNLSAREQWQEALPELLPDLTALLRDTLDLMREFEGADDHHDNSYINQPSISPHEQNKEFDDWTALIDLARDAWLAAAESQPDAARNMSRHWTAIPYPLFRRLALFAAAQRPDLLPPDDTIPWLLEDDRRWLWAVGTQREAIRLLVALAPIVTPEQNNTLQQAILQGPPRQLFRDDIEPDRLQYVIERETCLRLAKYQTAGASLIPDASARLRIFSQQHPQWQVAPDERDEFPFWMGSGDELRTFQRTPKSRRELEAWLKENPSTDDWQREDDWTDRSASDFPRTAAALFGLARQGMWPVDRWHQALQAWATEKLQKRSWKYASRVLTDIPDDKLKELARPVSWWLDSIARNFVGNETAFFGLIRRILYSQRNESVDLSDDVVFHAINHPVGLVTEAALRWWYRQNLQDAQGLRQEVASLFTDICDPDSVGLRYGCIILAGNVISLYRVDRAWAERNLLRYFDWEQDPDIARGIWQSFLHSPRLYWPLLDALKASAFATAQHYTDLGDTHGRQYAAFFIYAALSPDRTYRDQDFKIVFTALPPAALAHSAETLFRALQGAGEHRSEYLRNRIDPFMRRFWPKTLEARTPEVSKYFAKLCAVSGEAFPLAMSLFRDWLQPIGDVSYTIQLLDESGSCATFPGEALDFLALIIPDNVLWLPQELRTCLDAIRLARPRLEADQRYQRVDTLLRQHGQ</sequence>
<dbReference type="RefSeq" id="WP_320290007.1">
    <property type="nucleotide sequence ID" value="NZ_JAVIIW010000038.1"/>
</dbReference>
<dbReference type="EMBL" id="JAVIIW010000038">
    <property type="protein sequence ID" value="MDX8481858.1"/>
    <property type="molecule type" value="Genomic_DNA"/>
</dbReference>
<accession>A0ABU4Y4I9</accession>
<dbReference type="InterPro" id="IPR029035">
    <property type="entry name" value="DHS-like_NAD/FAD-binding_dom"/>
</dbReference>
<organism evidence="1 2">
    <name type="scientific">Mesorhizobium album</name>
    <dbReference type="NCBI Taxonomy" id="3072314"/>
    <lineage>
        <taxon>Bacteria</taxon>
        <taxon>Pseudomonadati</taxon>
        <taxon>Pseudomonadota</taxon>
        <taxon>Alphaproteobacteria</taxon>
        <taxon>Hyphomicrobiales</taxon>
        <taxon>Phyllobacteriaceae</taxon>
        <taxon>Mesorhizobium</taxon>
    </lineage>
</organism>
<comment type="caution">
    <text evidence="1">The sequence shown here is derived from an EMBL/GenBank/DDBJ whole genome shotgun (WGS) entry which is preliminary data.</text>
</comment>